<dbReference type="OrthoDB" id="3682216at2"/>
<dbReference type="Pfam" id="PF00823">
    <property type="entry name" value="PPE"/>
    <property type="match status" value="1"/>
</dbReference>
<name>W7IRR1_9PSEU</name>
<dbReference type="Gene3D" id="1.20.1260.20">
    <property type="entry name" value="PPE superfamily"/>
    <property type="match status" value="1"/>
</dbReference>
<dbReference type="SUPFAM" id="SSF140459">
    <property type="entry name" value="PE/PPE dimer-like"/>
    <property type="match status" value="1"/>
</dbReference>
<dbReference type="STRING" id="909613.UO65_5273"/>
<sequence>MTEQATTTTDEAKRWRGFTHEELYRMLHDGPGAPASADPSRRWAAIAAALTEVGQDLGETLGATGGQWVGRAAGAAYDKLAPLAAWAQSSAVEAGNMRLVVENQGDHIAKARAEMPAPEDVPSQQPDPTAAPALAVVGVQTDAEPIEAAQSAGEQTAFEVMAAYELNTTTNLAAVVGFTKPATLLDSAALHHNRGEGVNGPTHSASFSGTLNTPGSDQGTTHRPVHTGGGPHGGGHVQVGGHGPSQGTGLSHAGGFQRTPFTPRAPLSPGMQVGTVPTGEVGFSTPVTSSTPGAKDRERSRSTNNVGTSTPGGPATHRAPGIGGGSGMSGMPGFGGDDFNTAGAATAAGTAAPGGMNPGAGAGAPMAGGAGGVGTGSDNRMAPRRFGTEALGSSQWFGDAAESVANGTGANPNDRQVGGRRRDLSQTEQNIVESHDIDGEDFHLPPGVIGG</sequence>
<evidence type="ECO:0000313" key="4">
    <source>
        <dbReference type="EMBL" id="EWC59412.1"/>
    </source>
</evidence>
<feature type="domain" description="PPE" evidence="3">
    <location>
        <begin position="26"/>
        <end position="173"/>
    </location>
</feature>
<feature type="compositionally biased region" description="Polar residues" evidence="2">
    <location>
        <begin position="405"/>
        <end position="414"/>
    </location>
</feature>
<proteinExistence type="inferred from homology"/>
<evidence type="ECO:0000259" key="3">
    <source>
        <dbReference type="Pfam" id="PF00823"/>
    </source>
</evidence>
<dbReference type="EMBL" id="AYXG01000205">
    <property type="protein sequence ID" value="EWC59412.1"/>
    <property type="molecule type" value="Genomic_DNA"/>
</dbReference>
<keyword evidence="5" id="KW-1185">Reference proteome</keyword>
<dbReference type="InterPro" id="IPR038332">
    <property type="entry name" value="PPE_sf"/>
</dbReference>
<feature type="region of interest" description="Disordered" evidence="2">
    <location>
        <begin position="193"/>
        <end position="335"/>
    </location>
</feature>
<evidence type="ECO:0000256" key="2">
    <source>
        <dbReference type="SAM" id="MobiDB-lite"/>
    </source>
</evidence>
<dbReference type="InterPro" id="IPR000030">
    <property type="entry name" value="PPE_dom"/>
</dbReference>
<comment type="similarity">
    <text evidence="1">Belongs to the mycobacterial PPE family.</text>
</comment>
<evidence type="ECO:0000313" key="5">
    <source>
        <dbReference type="Proteomes" id="UP000019277"/>
    </source>
</evidence>
<reference evidence="4 5" key="1">
    <citation type="journal article" date="2014" name="Genome Announc.">
        <title>Draft Genome Sequence of the Antitrypanosomally Active Sponge-Associated Bacterium Actinokineospora sp. Strain EG49.</title>
        <authorList>
            <person name="Harjes J."/>
            <person name="Ryu T."/>
            <person name="Abdelmohsen U.R."/>
            <person name="Moitinho-Silva L."/>
            <person name="Horn H."/>
            <person name="Ravasi T."/>
            <person name="Hentschel U."/>
        </authorList>
    </citation>
    <scope>NUCLEOTIDE SEQUENCE [LARGE SCALE GENOMIC DNA]</scope>
    <source>
        <strain evidence="4 5">EG49</strain>
    </source>
</reference>
<evidence type="ECO:0000256" key="1">
    <source>
        <dbReference type="ARBA" id="ARBA00010652"/>
    </source>
</evidence>
<feature type="compositionally biased region" description="Polar residues" evidence="2">
    <location>
        <begin position="302"/>
        <end position="311"/>
    </location>
</feature>
<dbReference type="AlphaFoldDB" id="W7IRR1"/>
<feature type="compositionally biased region" description="Gly residues" evidence="2">
    <location>
        <begin position="227"/>
        <end position="246"/>
    </location>
</feature>
<dbReference type="eggNOG" id="COG5651">
    <property type="taxonomic scope" value="Bacteria"/>
</dbReference>
<feature type="compositionally biased region" description="Basic and acidic residues" evidence="2">
    <location>
        <begin position="433"/>
        <end position="443"/>
    </location>
</feature>
<comment type="caution">
    <text evidence="4">The sequence shown here is derived from an EMBL/GenBank/DDBJ whole genome shotgun (WGS) entry which is preliminary data.</text>
</comment>
<feature type="region of interest" description="Disordered" evidence="2">
    <location>
        <begin position="403"/>
        <end position="451"/>
    </location>
</feature>
<accession>W7IRR1</accession>
<organism evidence="4 5">
    <name type="scientific">Actinokineospora spheciospongiae</name>
    <dbReference type="NCBI Taxonomy" id="909613"/>
    <lineage>
        <taxon>Bacteria</taxon>
        <taxon>Bacillati</taxon>
        <taxon>Actinomycetota</taxon>
        <taxon>Actinomycetes</taxon>
        <taxon>Pseudonocardiales</taxon>
        <taxon>Pseudonocardiaceae</taxon>
        <taxon>Actinokineospora</taxon>
    </lineage>
</organism>
<feature type="compositionally biased region" description="Gly residues" evidence="2">
    <location>
        <begin position="321"/>
        <end position="335"/>
    </location>
</feature>
<feature type="compositionally biased region" description="Polar residues" evidence="2">
    <location>
        <begin position="201"/>
        <end position="218"/>
    </location>
</feature>
<dbReference type="RefSeq" id="WP_052021780.1">
    <property type="nucleotide sequence ID" value="NZ_AYXG01000205.1"/>
</dbReference>
<gene>
    <name evidence="4" type="ORF">UO65_5273</name>
</gene>
<protein>
    <recommendedName>
        <fullName evidence="3">PPE domain-containing protein</fullName>
    </recommendedName>
</protein>
<dbReference type="Proteomes" id="UP000019277">
    <property type="component" value="Unassembled WGS sequence"/>
</dbReference>